<sequence>MSDPLTASPLHLGKRSAFDGLLKPIGHGTGVTIQDRSDLELIVLAARKGQAGALAARMDAGYGLRLPSAPKRVVSGHLAAIGTGPGTWLLTRESEASDKPGAFAGELTQALAGLAAVTDQSSGYAALRIGGPRARDTFAKGLDIDLHPRVFGPGDAAVTACSHIGVTLWQLDDAPTYEIALFRSMAGSFWHWLSESAGEYGLAV</sequence>
<dbReference type="EMBL" id="BSPC01000023">
    <property type="protein sequence ID" value="GLS19565.1"/>
    <property type="molecule type" value="Genomic_DNA"/>
</dbReference>
<dbReference type="Gene3D" id="3.30.1360.120">
    <property type="entry name" value="Probable tRNA modification gtpase trme, domain 1"/>
    <property type="match status" value="1"/>
</dbReference>
<dbReference type="SUPFAM" id="SSF103025">
    <property type="entry name" value="Folate-binding domain"/>
    <property type="match status" value="1"/>
</dbReference>
<proteinExistence type="predicted"/>
<protein>
    <recommendedName>
        <fullName evidence="3">Sarcosine oxidase subunit gamma</fullName>
    </recommendedName>
</protein>
<dbReference type="Proteomes" id="UP001156882">
    <property type="component" value="Unassembled WGS sequence"/>
</dbReference>
<evidence type="ECO:0000313" key="2">
    <source>
        <dbReference type="Proteomes" id="UP001156882"/>
    </source>
</evidence>
<organism evidence="1 2">
    <name type="scientific">Labrys miyagiensis</name>
    <dbReference type="NCBI Taxonomy" id="346912"/>
    <lineage>
        <taxon>Bacteria</taxon>
        <taxon>Pseudomonadati</taxon>
        <taxon>Pseudomonadota</taxon>
        <taxon>Alphaproteobacteria</taxon>
        <taxon>Hyphomicrobiales</taxon>
        <taxon>Xanthobacteraceae</taxon>
        <taxon>Labrys</taxon>
    </lineage>
</organism>
<gene>
    <name evidence="1" type="ORF">GCM10007874_25820</name>
</gene>
<evidence type="ECO:0000313" key="1">
    <source>
        <dbReference type="EMBL" id="GLS19565.1"/>
    </source>
</evidence>
<name>A0ABQ6CHD8_9HYPH</name>
<dbReference type="InterPro" id="IPR027266">
    <property type="entry name" value="TrmE/GcvT-like"/>
</dbReference>
<reference evidence="2" key="1">
    <citation type="journal article" date="2019" name="Int. J. Syst. Evol. Microbiol.">
        <title>The Global Catalogue of Microorganisms (GCM) 10K type strain sequencing project: providing services to taxonomists for standard genome sequencing and annotation.</title>
        <authorList>
            <consortium name="The Broad Institute Genomics Platform"/>
            <consortium name="The Broad Institute Genome Sequencing Center for Infectious Disease"/>
            <person name="Wu L."/>
            <person name="Ma J."/>
        </authorList>
    </citation>
    <scope>NUCLEOTIDE SEQUENCE [LARGE SCALE GENOMIC DNA]</scope>
    <source>
        <strain evidence="2">NBRC 101365</strain>
    </source>
</reference>
<dbReference type="RefSeq" id="WP_284312532.1">
    <property type="nucleotide sequence ID" value="NZ_BSPC01000023.1"/>
</dbReference>
<dbReference type="InterPro" id="IPR007375">
    <property type="entry name" value="SoxG"/>
</dbReference>
<dbReference type="Gene3D" id="3.30.70.1520">
    <property type="entry name" value="Heterotetrameric sarcosine oxidase"/>
    <property type="match status" value="1"/>
</dbReference>
<dbReference type="Pfam" id="PF04268">
    <property type="entry name" value="SoxG"/>
    <property type="match status" value="1"/>
</dbReference>
<comment type="caution">
    <text evidence="1">The sequence shown here is derived from an EMBL/GenBank/DDBJ whole genome shotgun (WGS) entry which is preliminary data.</text>
</comment>
<keyword evidence="2" id="KW-1185">Reference proteome</keyword>
<evidence type="ECO:0008006" key="3">
    <source>
        <dbReference type="Google" id="ProtNLM"/>
    </source>
</evidence>
<accession>A0ABQ6CHD8</accession>